<reference evidence="2 3" key="1">
    <citation type="journal article" date="2019" name="Commun. Biol.">
        <title>The bagworm genome reveals a unique fibroin gene that provides high tensile strength.</title>
        <authorList>
            <person name="Kono N."/>
            <person name="Nakamura H."/>
            <person name="Ohtoshi R."/>
            <person name="Tomita M."/>
            <person name="Numata K."/>
            <person name="Arakawa K."/>
        </authorList>
    </citation>
    <scope>NUCLEOTIDE SEQUENCE [LARGE SCALE GENOMIC DNA]</scope>
</reference>
<dbReference type="Proteomes" id="UP000299102">
    <property type="component" value="Unassembled WGS sequence"/>
</dbReference>
<comment type="caution">
    <text evidence="2">The sequence shown here is derived from an EMBL/GenBank/DDBJ whole genome shotgun (WGS) entry which is preliminary data.</text>
</comment>
<feature type="compositionally biased region" description="Polar residues" evidence="1">
    <location>
        <begin position="68"/>
        <end position="77"/>
    </location>
</feature>
<protein>
    <submittedName>
        <fullName evidence="2">Uncharacterized protein</fullName>
    </submittedName>
</protein>
<proteinExistence type="predicted"/>
<feature type="region of interest" description="Disordered" evidence="1">
    <location>
        <begin position="67"/>
        <end position="94"/>
    </location>
</feature>
<accession>A0A4C1VA09</accession>
<gene>
    <name evidence="2" type="ORF">EVAR_19462_1</name>
</gene>
<name>A0A4C1VA09_EUMVA</name>
<sequence length="124" mass="13907">MRNLKARSLDIAITTFYPAQTCTPTAFASRHNERRPFACSDPPQCNAFTKPVDVNPNLDPPIARASHCRQTSRNGSLLSRPPAAPESRPMENVFQPNNLLRSTSTTGLLWPLRRMYKKLEGLTL</sequence>
<evidence type="ECO:0000256" key="1">
    <source>
        <dbReference type="SAM" id="MobiDB-lite"/>
    </source>
</evidence>
<organism evidence="2 3">
    <name type="scientific">Eumeta variegata</name>
    <name type="common">Bagworm moth</name>
    <name type="synonym">Eumeta japonica</name>
    <dbReference type="NCBI Taxonomy" id="151549"/>
    <lineage>
        <taxon>Eukaryota</taxon>
        <taxon>Metazoa</taxon>
        <taxon>Ecdysozoa</taxon>
        <taxon>Arthropoda</taxon>
        <taxon>Hexapoda</taxon>
        <taxon>Insecta</taxon>
        <taxon>Pterygota</taxon>
        <taxon>Neoptera</taxon>
        <taxon>Endopterygota</taxon>
        <taxon>Lepidoptera</taxon>
        <taxon>Glossata</taxon>
        <taxon>Ditrysia</taxon>
        <taxon>Tineoidea</taxon>
        <taxon>Psychidae</taxon>
        <taxon>Oiketicinae</taxon>
        <taxon>Eumeta</taxon>
    </lineage>
</organism>
<evidence type="ECO:0000313" key="2">
    <source>
        <dbReference type="EMBL" id="GBP35242.1"/>
    </source>
</evidence>
<keyword evidence="3" id="KW-1185">Reference proteome</keyword>
<dbReference type="EMBL" id="BGZK01000301">
    <property type="protein sequence ID" value="GBP35242.1"/>
    <property type="molecule type" value="Genomic_DNA"/>
</dbReference>
<dbReference type="AlphaFoldDB" id="A0A4C1VA09"/>
<evidence type="ECO:0000313" key="3">
    <source>
        <dbReference type="Proteomes" id="UP000299102"/>
    </source>
</evidence>